<reference evidence="1" key="2">
    <citation type="submission" date="2021-08" db="EMBL/GenBank/DDBJ databases">
        <authorList>
            <person name="Tani A."/>
            <person name="Ola A."/>
            <person name="Ogura Y."/>
            <person name="Katsura K."/>
            <person name="Hayashi T."/>
        </authorList>
    </citation>
    <scope>NUCLEOTIDE SEQUENCE</scope>
    <source>
        <strain evidence="1">DSM 23674</strain>
    </source>
</reference>
<evidence type="ECO:0008006" key="3">
    <source>
        <dbReference type="Google" id="ProtNLM"/>
    </source>
</evidence>
<accession>A0ABQ4TRU9</accession>
<name>A0ABQ4TRU9_9HYPH</name>
<dbReference type="Proteomes" id="UP001055101">
    <property type="component" value="Unassembled WGS sequence"/>
</dbReference>
<reference evidence="1" key="1">
    <citation type="journal article" date="2021" name="Front. Microbiol.">
        <title>Comprehensive Comparative Genomics and Phenotyping of Methylobacterium Species.</title>
        <authorList>
            <person name="Alessa O."/>
            <person name="Ogura Y."/>
            <person name="Fujitani Y."/>
            <person name="Takami H."/>
            <person name="Hayashi T."/>
            <person name="Sahin N."/>
            <person name="Tani A."/>
        </authorList>
    </citation>
    <scope>NUCLEOTIDE SEQUENCE</scope>
    <source>
        <strain evidence="1">DSM 23674</strain>
    </source>
</reference>
<gene>
    <name evidence="1" type="ORF">EKPJFOCH_3907</name>
</gene>
<sequence>MFTFRETAPGTWRWSFVFRDQTLAHEEGFDSESRARAAAMVFVRDVGVALKKMPAWG</sequence>
<organism evidence="1 2">
    <name type="scientific">Methylobacterium thuringiense</name>
    <dbReference type="NCBI Taxonomy" id="1003091"/>
    <lineage>
        <taxon>Bacteria</taxon>
        <taxon>Pseudomonadati</taxon>
        <taxon>Pseudomonadota</taxon>
        <taxon>Alphaproteobacteria</taxon>
        <taxon>Hyphomicrobiales</taxon>
        <taxon>Methylobacteriaceae</taxon>
        <taxon>Methylobacterium</taxon>
    </lineage>
</organism>
<dbReference type="RefSeq" id="WP_238232732.1">
    <property type="nucleotide sequence ID" value="NZ_BPRA01000023.1"/>
</dbReference>
<proteinExistence type="predicted"/>
<evidence type="ECO:0000313" key="1">
    <source>
        <dbReference type="EMBL" id="GJE57393.1"/>
    </source>
</evidence>
<protein>
    <recommendedName>
        <fullName evidence="3">DUF1508 domain-containing protein</fullName>
    </recommendedName>
</protein>
<comment type="caution">
    <text evidence="1">The sequence shown here is derived from an EMBL/GenBank/DDBJ whole genome shotgun (WGS) entry which is preliminary data.</text>
</comment>
<dbReference type="EMBL" id="BPRA01000023">
    <property type="protein sequence ID" value="GJE57393.1"/>
    <property type="molecule type" value="Genomic_DNA"/>
</dbReference>
<keyword evidence="2" id="KW-1185">Reference proteome</keyword>
<evidence type="ECO:0000313" key="2">
    <source>
        <dbReference type="Proteomes" id="UP001055101"/>
    </source>
</evidence>